<feature type="region of interest" description="Disordered" evidence="1">
    <location>
        <begin position="94"/>
        <end position="137"/>
    </location>
</feature>
<feature type="region of interest" description="Disordered" evidence="1">
    <location>
        <begin position="34"/>
        <end position="53"/>
    </location>
</feature>
<proteinExistence type="predicted"/>
<accession>A0A804PYM4</accession>
<organism evidence="2 3">
    <name type="scientific">Zea mays</name>
    <name type="common">Maize</name>
    <dbReference type="NCBI Taxonomy" id="4577"/>
    <lineage>
        <taxon>Eukaryota</taxon>
        <taxon>Viridiplantae</taxon>
        <taxon>Streptophyta</taxon>
        <taxon>Embryophyta</taxon>
        <taxon>Tracheophyta</taxon>
        <taxon>Spermatophyta</taxon>
        <taxon>Magnoliopsida</taxon>
        <taxon>Liliopsida</taxon>
        <taxon>Poales</taxon>
        <taxon>Poaceae</taxon>
        <taxon>PACMAD clade</taxon>
        <taxon>Panicoideae</taxon>
        <taxon>Andropogonodae</taxon>
        <taxon>Andropogoneae</taxon>
        <taxon>Tripsacinae</taxon>
        <taxon>Zea</taxon>
    </lineage>
</organism>
<keyword evidence="3" id="KW-1185">Reference proteome</keyword>
<evidence type="ECO:0000256" key="1">
    <source>
        <dbReference type="SAM" id="MobiDB-lite"/>
    </source>
</evidence>
<dbReference type="EnsemblPlants" id="Zm00001eb277610_T001">
    <property type="protein sequence ID" value="Zm00001eb277610_P001"/>
    <property type="gene ID" value="Zm00001eb277610"/>
</dbReference>
<sequence>MSKLLLVRLVDDAARGAPGVVRRPIRVPLLLGARRQRRRGGGPGGAEAQRPEHLEASLAVRTCGSTSFSLSSHNLMGWMIAIAFSPTSRFCTPTKGQREVSTGARPCLRPAAPDNDPHRHFDPKRGHYPKVGRDGVN</sequence>
<reference evidence="2" key="2">
    <citation type="submission" date="2019-07" db="EMBL/GenBank/DDBJ databases">
        <authorList>
            <person name="Seetharam A."/>
            <person name="Woodhouse M."/>
            <person name="Cannon E."/>
        </authorList>
    </citation>
    <scope>NUCLEOTIDE SEQUENCE [LARGE SCALE GENOMIC DNA]</scope>
    <source>
        <strain evidence="2">cv. B73</strain>
    </source>
</reference>
<evidence type="ECO:0000313" key="2">
    <source>
        <dbReference type="EnsemblPlants" id="Zm00001eb277610_P001"/>
    </source>
</evidence>
<reference evidence="2" key="3">
    <citation type="submission" date="2021-05" db="UniProtKB">
        <authorList>
            <consortium name="EnsemblPlants"/>
        </authorList>
    </citation>
    <scope>IDENTIFICATION</scope>
    <source>
        <strain evidence="2">cv. B73</strain>
    </source>
</reference>
<dbReference type="Gramene" id="Zm00001eb277610_T001">
    <property type="protein sequence ID" value="Zm00001eb277610_P001"/>
    <property type="gene ID" value="Zm00001eb277610"/>
</dbReference>
<dbReference type="Proteomes" id="UP000007305">
    <property type="component" value="Chromosome 6"/>
</dbReference>
<reference evidence="3" key="1">
    <citation type="journal article" date="2009" name="Science">
        <title>The B73 maize genome: complexity, diversity, and dynamics.</title>
        <authorList>
            <person name="Schnable P.S."/>
            <person name="Ware D."/>
            <person name="Fulton R.S."/>
            <person name="Stein J.C."/>
            <person name="Wei F."/>
            <person name="Pasternak S."/>
            <person name="Liang C."/>
            <person name="Zhang J."/>
            <person name="Fulton L."/>
            <person name="Graves T.A."/>
            <person name="Minx P."/>
            <person name="Reily A.D."/>
            <person name="Courtney L."/>
            <person name="Kruchowski S.S."/>
            <person name="Tomlinson C."/>
            <person name="Strong C."/>
            <person name="Delehaunty K."/>
            <person name="Fronick C."/>
            <person name="Courtney B."/>
            <person name="Rock S.M."/>
            <person name="Belter E."/>
            <person name="Du F."/>
            <person name="Kim K."/>
            <person name="Abbott R.M."/>
            <person name="Cotton M."/>
            <person name="Levy A."/>
            <person name="Marchetto P."/>
            <person name="Ochoa K."/>
            <person name="Jackson S.M."/>
            <person name="Gillam B."/>
            <person name="Chen W."/>
            <person name="Yan L."/>
            <person name="Higginbotham J."/>
            <person name="Cardenas M."/>
            <person name="Waligorski J."/>
            <person name="Applebaum E."/>
            <person name="Phelps L."/>
            <person name="Falcone J."/>
            <person name="Kanchi K."/>
            <person name="Thane T."/>
            <person name="Scimone A."/>
            <person name="Thane N."/>
            <person name="Henke J."/>
            <person name="Wang T."/>
            <person name="Ruppert J."/>
            <person name="Shah N."/>
            <person name="Rotter K."/>
            <person name="Hodges J."/>
            <person name="Ingenthron E."/>
            <person name="Cordes M."/>
            <person name="Kohlberg S."/>
            <person name="Sgro J."/>
            <person name="Delgado B."/>
            <person name="Mead K."/>
            <person name="Chinwalla A."/>
            <person name="Leonard S."/>
            <person name="Crouse K."/>
            <person name="Collura K."/>
            <person name="Kudrna D."/>
            <person name="Currie J."/>
            <person name="He R."/>
            <person name="Angelova A."/>
            <person name="Rajasekar S."/>
            <person name="Mueller T."/>
            <person name="Lomeli R."/>
            <person name="Scara G."/>
            <person name="Ko A."/>
            <person name="Delaney K."/>
            <person name="Wissotski M."/>
            <person name="Lopez G."/>
            <person name="Campos D."/>
            <person name="Braidotti M."/>
            <person name="Ashley E."/>
            <person name="Golser W."/>
            <person name="Kim H."/>
            <person name="Lee S."/>
            <person name="Lin J."/>
            <person name="Dujmic Z."/>
            <person name="Kim W."/>
            <person name="Talag J."/>
            <person name="Zuccolo A."/>
            <person name="Fan C."/>
            <person name="Sebastian A."/>
            <person name="Kramer M."/>
            <person name="Spiegel L."/>
            <person name="Nascimento L."/>
            <person name="Zutavern T."/>
            <person name="Miller B."/>
            <person name="Ambroise C."/>
            <person name="Muller S."/>
            <person name="Spooner W."/>
            <person name="Narechania A."/>
            <person name="Ren L."/>
            <person name="Wei S."/>
            <person name="Kumari S."/>
            <person name="Faga B."/>
            <person name="Levy M.J."/>
            <person name="McMahan L."/>
            <person name="Van Buren P."/>
            <person name="Vaughn M.W."/>
            <person name="Ying K."/>
            <person name="Yeh C.-T."/>
            <person name="Emrich S.J."/>
            <person name="Jia Y."/>
            <person name="Kalyanaraman A."/>
            <person name="Hsia A.-P."/>
            <person name="Barbazuk W.B."/>
            <person name="Baucom R.S."/>
            <person name="Brutnell T.P."/>
            <person name="Carpita N.C."/>
            <person name="Chaparro C."/>
            <person name="Chia J.-M."/>
            <person name="Deragon J.-M."/>
            <person name="Estill J.C."/>
            <person name="Fu Y."/>
            <person name="Jeddeloh J.A."/>
            <person name="Han Y."/>
            <person name="Lee H."/>
            <person name="Li P."/>
            <person name="Lisch D.R."/>
            <person name="Liu S."/>
            <person name="Liu Z."/>
            <person name="Nagel D.H."/>
            <person name="McCann M.C."/>
            <person name="SanMiguel P."/>
            <person name="Myers A.M."/>
            <person name="Nettleton D."/>
            <person name="Nguyen J."/>
            <person name="Penning B.W."/>
            <person name="Ponnala L."/>
            <person name="Schneider K.L."/>
            <person name="Schwartz D.C."/>
            <person name="Sharma A."/>
            <person name="Soderlund C."/>
            <person name="Springer N.M."/>
            <person name="Sun Q."/>
            <person name="Wang H."/>
            <person name="Waterman M."/>
            <person name="Westerman R."/>
            <person name="Wolfgruber T.K."/>
            <person name="Yang L."/>
            <person name="Yu Y."/>
            <person name="Zhang L."/>
            <person name="Zhou S."/>
            <person name="Zhu Q."/>
            <person name="Bennetzen J.L."/>
            <person name="Dawe R.K."/>
            <person name="Jiang J."/>
            <person name="Jiang N."/>
            <person name="Presting G.G."/>
            <person name="Wessler S.R."/>
            <person name="Aluru S."/>
            <person name="Martienssen R.A."/>
            <person name="Clifton S.W."/>
            <person name="McCombie W.R."/>
            <person name="Wing R.A."/>
            <person name="Wilson R.K."/>
        </authorList>
    </citation>
    <scope>NUCLEOTIDE SEQUENCE [LARGE SCALE GENOMIC DNA]</scope>
    <source>
        <strain evidence="3">cv. B73</strain>
    </source>
</reference>
<dbReference type="AlphaFoldDB" id="A0A804PYM4"/>
<dbReference type="InParanoid" id="A0A804PYM4"/>
<protein>
    <submittedName>
        <fullName evidence="2">Uncharacterized protein</fullName>
    </submittedName>
</protein>
<feature type="compositionally biased region" description="Basic and acidic residues" evidence="1">
    <location>
        <begin position="115"/>
        <end position="137"/>
    </location>
</feature>
<name>A0A804PYM4_MAIZE</name>
<evidence type="ECO:0000313" key="3">
    <source>
        <dbReference type="Proteomes" id="UP000007305"/>
    </source>
</evidence>